<protein>
    <submittedName>
        <fullName evidence="3">Prepilin-type N-terminal cleavage/methylation domain-containing protein</fullName>
    </submittedName>
</protein>
<dbReference type="EMBL" id="CP071518">
    <property type="protein sequence ID" value="QSX78302.1"/>
    <property type="molecule type" value="Genomic_DNA"/>
</dbReference>
<feature type="domain" description="Ig-like" evidence="2">
    <location>
        <begin position="745"/>
        <end position="793"/>
    </location>
</feature>
<dbReference type="RefSeq" id="WP_200613846.1">
    <property type="nucleotide sequence ID" value="NZ_CP071518.1"/>
</dbReference>
<organism evidence="3 4">
    <name type="scientific">Agrilutibacter solisilvae</name>
    <dbReference type="NCBI Taxonomy" id="2763317"/>
    <lineage>
        <taxon>Bacteria</taxon>
        <taxon>Pseudomonadati</taxon>
        <taxon>Pseudomonadota</taxon>
        <taxon>Gammaproteobacteria</taxon>
        <taxon>Lysobacterales</taxon>
        <taxon>Lysobacteraceae</taxon>
        <taxon>Agrilutibacter</taxon>
    </lineage>
</organism>
<accession>A0A974XYU1</accession>
<dbReference type="PROSITE" id="PS00409">
    <property type="entry name" value="PROKAR_NTER_METHYL"/>
    <property type="match status" value="1"/>
</dbReference>
<evidence type="ECO:0000313" key="3">
    <source>
        <dbReference type="EMBL" id="QSX78302.1"/>
    </source>
</evidence>
<dbReference type="Proteomes" id="UP000639274">
    <property type="component" value="Chromosome"/>
</dbReference>
<dbReference type="NCBIfam" id="TIGR02532">
    <property type="entry name" value="IV_pilin_GFxxxE"/>
    <property type="match status" value="1"/>
</dbReference>
<sequence length="793" mass="83697">MKRIYRTPGLSGGFSLIEVMIAVVVLATGLLALAALQASITRASADAKTRGRVAAMLTARMDELRSSGYDNPMLDPGAGGLTTSTTDGCDGDATDWIDCARVQANLVRLDVNQTNQMWTSAVGAASFSQVNARPTTEGVPEFIRVTLNATWRTQDSGATDHTLAMTSEFSSLALRDSLLPPPPASNTPTGGPIVRTDNPAGPGVIPVAVGGGDATAASNPRPEVIGKNNNTTVVGTRFDVLTYSGITGPSVIQRRVETEVIKCQCRLGAGGANLPTIYQKSQWPAIWTGERYDLYTPSPAATPPGQGQNSGPKPNVDQSPYCMDCCRDHFDGTSTTHAKFDPERGGPHNHFTITNAGVLTQMAANDVDYVESCRLIRVDGFWRTAADMYSRQFGLLATETVNGKEAATGLPNNASPVPTVTNYQAFVKSYLEQITGSSGSPPTNAQAKFDETPRGLNEPADVDINLPNSQDFRYLHGRGLYLDFMEAKARAKITKILADTGPNGACPTGSDRAECILPFLPFTTINATELATWKASNTTILSVNSNNQLGSAPQQPSGGRTAGLKKGVADNNVKINMSNFGLAASSDPKFLNQLGVDDVDVAAQGTDTQVFDVGGTNAPPSSGDEFSVNIAGVTTQDPDTFYTVAGTDTGECLRASPVDPFRCATNTDAFSGGSVVISNYWIEQSITQSKVMTCGNKTGTFNVAVPTFYNYEVVSAKIGIANALTLSLGTPNGKITEKTTATFGPELIPGAVVTVTIQQEGSPVPATLASCKITGNNPGTISEIEWTRPWTQP</sequence>
<feature type="region of interest" description="Disordered" evidence="1">
    <location>
        <begin position="297"/>
        <end position="316"/>
    </location>
</feature>
<dbReference type="KEGG" id="lsf:I8J32_016865"/>
<dbReference type="AlphaFoldDB" id="A0A974XYU1"/>
<evidence type="ECO:0000313" key="4">
    <source>
        <dbReference type="Proteomes" id="UP000639274"/>
    </source>
</evidence>
<dbReference type="InterPro" id="IPR007110">
    <property type="entry name" value="Ig-like_dom"/>
</dbReference>
<feature type="compositionally biased region" description="Polar residues" evidence="1">
    <location>
        <begin position="305"/>
        <end position="316"/>
    </location>
</feature>
<feature type="region of interest" description="Disordered" evidence="1">
    <location>
        <begin position="176"/>
        <end position="197"/>
    </location>
</feature>
<evidence type="ECO:0000256" key="1">
    <source>
        <dbReference type="SAM" id="MobiDB-lite"/>
    </source>
</evidence>
<keyword evidence="4" id="KW-1185">Reference proteome</keyword>
<name>A0A974XYU1_9GAMM</name>
<proteinExistence type="predicted"/>
<reference evidence="3 4" key="1">
    <citation type="submission" date="2021-03" db="EMBL/GenBank/DDBJ databases">
        <title>Lysobacter sp. nov. isolated from soil of gangwondo yeongwol, south Korea.</title>
        <authorList>
            <person name="Kim K.R."/>
            <person name="Kim K.H."/>
            <person name="Jeon C.O."/>
        </authorList>
    </citation>
    <scope>NUCLEOTIDE SEQUENCE [LARGE SCALE GENOMIC DNA]</scope>
    <source>
        <strain evidence="3 4">R19</strain>
    </source>
</reference>
<dbReference type="InterPro" id="IPR012902">
    <property type="entry name" value="N_methyl_site"/>
</dbReference>
<gene>
    <name evidence="3" type="ORF">I8J32_016865</name>
</gene>
<evidence type="ECO:0000259" key="2">
    <source>
        <dbReference type="PROSITE" id="PS50835"/>
    </source>
</evidence>
<dbReference type="PROSITE" id="PS50835">
    <property type="entry name" value="IG_LIKE"/>
    <property type="match status" value="1"/>
</dbReference>